<dbReference type="PRINTS" id="PR00455">
    <property type="entry name" value="HTHTETR"/>
</dbReference>
<evidence type="ECO:0000313" key="5">
    <source>
        <dbReference type="Proteomes" id="UP001551011"/>
    </source>
</evidence>
<dbReference type="InterPro" id="IPR050109">
    <property type="entry name" value="HTH-type_TetR-like_transc_reg"/>
</dbReference>
<dbReference type="PANTHER" id="PTHR30055">
    <property type="entry name" value="HTH-TYPE TRANSCRIPTIONAL REGULATOR RUTR"/>
    <property type="match status" value="1"/>
</dbReference>
<dbReference type="InterPro" id="IPR001647">
    <property type="entry name" value="HTH_TetR"/>
</dbReference>
<dbReference type="SUPFAM" id="SSF46689">
    <property type="entry name" value="Homeodomain-like"/>
    <property type="match status" value="1"/>
</dbReference>
<dbReference type="PANTHER" id="PTHR30055:SF209">
    <property type="entry name" value="POSSIBLE TRANSCRIPTIONAL REGULATORY PROTEIN (PROBABLY TETR-FAMILY)"/>
    <property type="match status" value="1"/>
</dbReference>
<sequence length="191" mass="20573">MTVAEQPPAERADAARNRRKILDAAARLIALHGPEAVTMNAVAQAAGIGVGTVYRRFGDVVQLLFALLDDRERQFQEGFFSGPPPLGPDAPAAERLRSFLHALADHIAAQQTLMLAAEAASPAARYTSGPYRAMHLHVSMLVRELRPDADAAVLAHLLLAPFVPSLFHHLTAERGVTADQIKAGLDELISF</sequence>
<gene>
    <name evidence="4" type="ORF">AB0H04_46260</name>
</gene>
<evidence type="ECO:0000256" key="1">
    <source>
        <dbReference type="ARBA" id="ARBA00023125"/>
    </source>
</evidence>
<feature type="DNA-binding region" description="H-T-H motif" evidence="2">
    <location>
        <begin position="38"/>
        <end position="57"/>
    </location>
</feature>
<evidence type="ECO:0000259" key="3">
    <source>
        <dbReference type="PROSITE" id="PS50977"/>
    </source>
</evidence>
<keyword evidence="5" id="KW-1185">Reference proteome</keyword>
<evidence type="ECO:0000313" key="4">
    <source>
        <dbReference type="EMBL" id="MEU5714102.1"/>
    </source>
</evidence>
<name>A0ABV3AQY4_9ACTN</name>
<proteinExistence type="predicted"/>
<dbReference type="Pfam" id="PF00440">
    <property type="entry name" value="TetR_N"/>
    <property type="match status" value="1"/>
</dbReference>
<reference evidence="4 5" key="1">
    <citation type="submission" date="2024-06" db="EMBL/GenBank/DDBJ databases">
        <title>The Natural Products Discovery Center: Release of the First 8490 Sequenced Strains for Exploring Actinobacteria Biosynthetic Diversity.</title>
        <authorList>
            <person name="Kalkreuter E."/>
            <person name="Kautsar S.A."/>
            <person name="Yang D."/>
            <person name="Bader C.D."/>
            <person name="Teijaro C.N."/>
            <person name="Fluegel L."/>
            <person name="Davis C.M."/>
            <person name="Simpson J.R."/>
            <person name="Lauterbach L."/>
            <person name="Steele A.D."/>
            <person name="Gui C."/>
            <person name="Meng S."/>
            <person name="Li G."/>
            <person name="Viehrig K."/>
            <person name="Ye F."/>
            <person name="Su P."/>
            <person name="Kiefer A.F."/>
            <person name="Nichols A."/>
            <person name="Cepeda A.J."/>
            <person name="Yan W."/>
            <person name="Fan B."/>
            <person name="Jiang Y."/>
            <person name="Adhikari A."/>
            <person name="Zheng C.-J."/>
            <person name="Schuster L."/>
            <person name="Cowan T.M."/>
            <person name="Smanski M.J."/>
            <person name="Chevrette M.G."/>
            <person name="De Carvalho L.P.S."/>
            <person name="Shen B."/>
        </authorList>
    </citation>
    <scope>NUCLEOTIDE SEQUENCE [LARGE SCALE GENOMIC DNA]</scope>
    <source>
        <strain evidence="4 5">NPDC020594</strain>
    </source>
</reference>
<organism evidence="4 5">
    <name type="scientific">Streptomyces flaveolus</name>
    <dbReference type="NCBI Taxonomy" id="67297"/>
    <lineage>
        <taxon>Bacteria</taxon>
        <taxon>Bacillati</taxon>
        <taxon>Actinomycetota</taxon>
        <taxon>Actinomycetes</taxon>
        <taxon>Kitasatosporales</taxon>
        <taxon>Streptomycetaceae</taxon>
        <taxon>Streptomyces</taxon>
    </lineage>
</organism>
<dbReference type="InterPro" id="IPR009057">
    <property type="entry name" value="Homeodomain-like_sf"/>
</dbReference>
<accession>A0ABV3AQY4</accession>
<dbReference type="PROSITE" id="PS50977">
    <property type="entry name" value="HTH_TETR_2"/>
    <property type="match status" value="1"/>
</dbReference>
<dbReference type="Gene3D" id="1.10.357.10">
    <property type="entry name" value="Tetracycline Repressor, domain 2"/>
    <property type="match status" value="1"/>
</dbReference>
<evidence type="ECO:0000256" key="2">
    <source>
        <dbReference type="PROSITE-ProRule" id="PRU00335"/>
    </source>
</evidence>
<dbReference type="EMBL" id="JBFAEG010000074">
    <property type="protein sequence ID" value="MEU5714102.1"/>
    <property type="molecule type" value="Genomic_DNA"/>
</dbReference>
<dbReference type="Proteomes" id="UP001551011">
    <property type="component" value="Unassembled WGS sequence"/>
</dbReference>
<comment type="caution">
    <text evidence="4">The sequence shown here is derived from an EMBL/GenBank/DDBJ whole genome shotgun (WGS) entry which is preliminary data.</text>
</comment>
<protein>
    <submittedName>
        <fullName evidence="4">Helix-turn-helix domain-containing protein</fullName>
    </submittedName>
</protein>
<keyword evidence="1 2" id="KW-0238">DNA-binding</keyword>
<feature type="domain" description="HTH tetR-type" evidence="3">
    <location>
        <begin position="15"/>
        <end position="75"/>
    </location>
</feature>